<proteinExistence type="predicted"/>
<protein>
    <submittedName>
        <fullName evidence="1">Uncharacterized protein</fullName>
    </submittedName>
</protein>
<dbReference type="AlphaFoldDB" id="A0A4R6IGA1"/>
<evidence type="ECO:0000313" key="1">
    <source>
        <dbReference type="EMBL" id="TDO20791.1"/>
    </source>
</evidence>
<name>A0A4R6IGA1_9SPHI</name>
<dbReference type="EMBL" id="SNWM01000004">
    <property type="protein sequence ID" value="TDO20791.1"/>
    <property type="molecule type" value="Genomic_DNA"/>
</dbReference>
<evidence type="ECO:0000313" key="2">
    <source>
        <dbReference type="Proteomes" id="UP000295499"/>
    </source>
</evidence>
<accession>A0A4R6IGA1</accession>
<organism evidence="1 2">
    <name type="scientific">Pedobacter duraquae</name>
    <dbReference type="NCBI Taxonomy" id="425511"/>
    <lineage>
        <taxon>Bacteria</taxon>
        <taxon>Pseudomonadati</taxon>
        <taxon>Bacteroidota</taxon>
        <taxon>Sphingobacteriia</taxon>
        <taxon>Sphingobacteriales</taxon>
        <taxon>Sphingobacteriaceae</taxon>
        <taxon>Pedobacter</taxon>
    </lineage>
</organism>
<comment type="caution">
    <text evidence="1">The sequence shown here is derived from an EMBL/GenBank/DDBJ whole genome shotgun (WGS) entry which is preliminary data.</text>
</comment>
<dbReference type="Proteomes" id="UP000295499">
    <property type="component" value="Unassembled WGS sequence"/>
</dbReference>
<keyword evidence="2" id="KW-1185">Reference proteome</keyword>
<reference evidence="1 2" key="1">
    <citation type="submission" date="2019-03" db="EMBL/GenBank/DDBJ databases">
        <title>Genomic Encyclopedia of Archaeal and Bacterial Type Strains, Phase II (KMG-II): from individual species to whole genera.</title>
        <authorList>
            <person name="Goeker M."/>
        </authorList>
    </citation>
    <scope>NUCLEOTIDE SEQUENCE [LARGE SCALE GENOMIC DNA]</scope>
    <source>
        <strain evidence="1 2">DSM 19034</strain>
    </source>
</reference>
<gene>
    <name evidence="1" type="ORF">CLV32_3425</name>
</gene>
<sequence length="408" mass="47020">MVCIDLFRSFQSTYFLEKLMEQYNCTYEIAEATNHFFEREVYNFLRKWVDNNGDRTFFQFDQSLDVYLTNEALRDFFMTTEHPVQSLLSDRSIAEHLGRGSRLVYFDPLSGDPLLAQTEQRIYNLARRMDSELMHVPFRSIHPNKQTDTGDPLSITSYPKDSEEIRYNSGNHFSSRPANSNVFDEHSKRCTAKSGGNLHVFVKYGFLEDRLADVMQVTAELKSEGETNFQFFVIYSRHSPTEGHFGVSLVVMDPLCPDFPKRVLVCDTLLKELPMHPRWWNHFVAEYSNVFGDAIAGVIEDLSHPLQKVNIKGDDPYRHDWNCPYYAASMADALAEIVKNSSELILNGSLAQIHTAMKSIMSDYYEADCQIKDRVVIQQINKLKRWDSGSELVKELIAEASRKSSYGL</sequence>